<organism evidence="9 10">
    <name type="scientific">Actinomadura miaoliensis</name>
    <dbReference type="NCBI Taxonomy" id="430685"/>
    <lineage>
        <taxon>Bacteria</taxon>
        <taxon>Bacillati</taxon>
        <taxon>Actinomycetota</taxon>
        <taxon>Actinomycetes</taxon>
        <taxon>Streptosporangiales</taxon>
        <taxon>Thermomonosporaceae</taxon>
        <taxon>Actinomadura</taxon>
    </lineage>
</organism>
<feature type="transmembrane region" description="Helical" evidence="7">
    <location>
        <begin position="144"/>
        <end position="165"/>
    </location>
</feature>
<feature type="transmembrane region" description="Helical" evidence="7">
    <location>
        <begin position="12"/>
        <end position="36"/>
    </location>
</feature>
<feature type="transmembrane region" description="Helical" evidence="7">
    <location>
        <begin position="501"/>
        <end position="519"/>
    </location>
</feature>
<dbReference type="PANTHER" id="PTHR23511">
    <property type="entry name" value="SYNAPTIC VESICLE GLYCOPROTEIN 2"/>
    <property type="match status" value="1"/>
</dbReference>
<dbReference type="PROSITE" id="PS00217">
    <property type="entry name" value="SUGAR_TRANSPORT_2"/>
    <property type="match status" value="1"/>
</dbReference>
<dbReference type="SUPFAM" id="SSF103473">
    <property type="entry name" value="MFS general substrate transporter"/>
    <property type="match status" value="1"/>
</dbReference>
<protein>
    <recommendedName>
        <fullName evidence="8">Major facilitator superfamily (MFS) profile domain-containing protein</fullName>
    </recommendedName>
</protein>
<evidence type="ECO:0000256" key="5">
    <source>
        <dbReference type="ARBA" id="ARBA00023136"/>
    </source>
</evidence>
<dbReference type="Proteomes" id="UP001500683">
    <property type="component" value="Unassembled WGS sequence"/>
</dbReference>
<keyword evidence="2" id="KW-0813">Transport</keyword>
<feature type="transmembrane region" description="Helical" evidence="7">
    <location>
        <begin position="365"/>
        <end position="388"/>
    </location>
</feature>
<dbReference type="InterPro" id="IPR011701">
    <property type="entry name" value="MFS"/>
</dbReference>
<keyword evidence="3 7" id="KW-0812">Transmembrane</keyword>
<comment type="caution">
    <text evidence="9">The sequence shown here is derived from an EMBL/GenBank/DDBJ whole genome shotgun (WGS) entry which is preliminary data.</text>
</comment>
<reference evidence="10" key="1">
    <citation type="journal article" date="2019" name="Int. J. Syst. Evol. Microbiol.">
        <title>The Global Catalogue of Microorganisms (GCM) 10K type strain sequencing project: providing services to taxonomists for standard genome sequencing and annotation.</title>
        <authorList>
            <consortium name="The Broad Institute Genomics Platform"/>
            <consortium name="The Broad Institute Genome Sequencing Center for Infectious Disease"/>
            <person name="Wu L."/>
            <person name="Ma J."/>
        </authorList>
    </citation>
    <scope>NUCLEOTIDE SEQUENCE [LARGE SCALE GENOMIC DNA]</scope>
    <source>
        <strain evidence="10">JCM 16702</strain>
    </source>
</reference>
<feature type="transmembrane region" description="Helical" evidence="7">
    <location>
        <begin position="263"/>
        <end position="282"/>
    </location>
</feature>
<feature type="transmembrane region" description="Helical" evidence="7">
    <location>
        <begin position="232"/>
        <end position="251"/>
    </location>
</feature>
<feature type="transmembrane region" description="Helical" evidence="7">
    <location>
        <begin position="459"/>
        <end position="481"/>
    </location>
</feature>
<proteinExistence type="predicted"/>
<dbReference type="PROSITE" id="PS50850">
    <property type="entry name" value="MFS"/>
    <property type="match status" value="1"/>
</dbReference>
<feature type="region of interest" description="Disordered" evidence="6">
    <location>
        <begin position="320"/>
        <end position="339"/>
    </location>
</feature>
<dbReference type="RefSeq" id="WP_344950838.1">
    <property type="nucleotide sequence ID" value="NZ_BAAAZG010000030.1"/>
</dbReference>
<feature type="transmembrane region" description="Helical" evidence="7">
    <location>
        <begin position="525"/>
        <end position="545"/>
    </location>
</feature>
<dbReference type="InterPro" id="IPR005829">
    <property type="entry name" value="Sugar_transporter_CS"/>
</dbReference>
<dbReference type="Pfam" id="PF07690">
    <property type="entry name" value="MFS_1"/>
    <property type="match status" value="1"/>
</dbReference>
<sequence length="567" mass="58706">MSSRFAGGIAFAHPLSFWGGFAACVAGVLLHLPMYLHAADMGYHMAGMPMDAPMMAGMGLIVVGLAAVAHGLVPRGFLRARPAAEVRVRALDDARMRPAHIGLIIVLTAAVTVDAMKPITLSFVAPGMTKEYGLKSALNPSGDLPVALLPFFGLTGTVIGSFLWGWLGDRIGRRTSILLAGVLFVTTATCGAMPSFGWNLAMCLLMGIAAGGMLPITFSLLAETIPARHKGWVMVLIGGNLALAYVVTSWLSSALVPEYSWRILWLLGMPTGVVLILLNHWIPESPRFLLTHGREEEARAIMRRYGAVLAEPGRDDAAAATTDTTAMSSATEATEATQATEATGAIRDDHGGGYGRLFRAPFTGLTWAVVALGLGVGLVTYGFQLWIPSNLQQLGLSQATADSALRDSALLGLPLVFVAAAMYGLWSAKKTIIVLAALVTAALAVFAAAGDSLADDRAWLYVLLAGPIVGTSVIAAVLAAYSSEIYPTRVRSRGSGLSAGVGKFGGVAVTTLLIAGIAAPSIGLTALIGAVPLAAAVVAVALFGVETRRRPGDAAAPASPAAEPADA</sequence>
<evidence type="ECO:0000313" key="10">
    <source>
        <dbReference type="Proteomes" id="UP001500683"/>
    </source>
</evidence>
<keyword evidence="4 7" id="KW-1133">Transmembrane helix</keyword>
<dbReference type="EMBL" id="BAAAZG010000030">
    <property type="protein sequence ID" value="GAA4081419.1"/>
    <property type="molecule type" value="Genomic_DNA"/>
</dbReference>
<feature type="domain" description="Major facilitator superfamily (MFS) profile" evidence="8">
    <location>
        <begin position="103"/>
        <end position="548"/>
    </location>
</feature>
<feature type="transmembrane region" description="Helical" evidence="7">
    <location>
        <begin position="408"/>
        <end position="426"/>
    </location>
</feature>
<feature type="transmembrane region" description="Helical" evidence="7">
    <location>
        <begin position="177"/>
        <end position="198"/>
    </location>
</feature>
<dbReference type="InterPro" id="IPR020846">
    <property type="entry name" value="MFS_dom"/>
</dbReference>
<dbReference type="InterPro" id="IPR036259">
    <property type="entry name" value="MFS_trans_sf"/>
</dbReference>
<evidence type="ECO:0000256" key="2">
    <source>
        <dbReference type="ARBA" id="ARBA00022448"/>
    </source>
</evidence>
<evidence type="ECO:0000256" key="6">
    <source>
        <dbReference type="SAM" id="MobiDB-lite"/>
    </source>
</evidence>
<gene>
    <name evidence="9" type="ORF">GCM10022214_45310</name>
</gene>
<feature type="transmembrane region" description="Helical" evidence="7">
    <location>
        <begin position="433"/>
        <end position="453"/>
    </location>
</feature>
<keyword evidence="10" id="KW-1185">Reference proteome</keyword>
<accession>A0ABP7W589</accession>
<comment type="subcellular location">
    <subcellularLocation>
        <location evidence="1">Cell membrane</location>
        <topology evidence="1">Multi-pass membrane protein</topology>
    </subcellularLocation>
</comment>
<keyword evidence="5 7" id="KW-0472">Membrane</keyword>
<evidence type="ECO:0000256" key="4">
    <source>
        <dbReference type="ARBA" id="ARBA00022989"/>
    </source>
</evidence>
<feature type="transmembrane region" description="Helical" evidence="7">
    <location>
        <begin position="56"/>
        <end position="78"/>
    </location>
</feature>
<evidence type="ECO:0000256" key="7">
    <source>
        <dbReference type="SAM" id="Phobius"/>
    </source>
</evidence>
<feature type="transmembrane region" description="Helical" evidence="7">
    <location>
        <begin position="99"/>
        <end position="124"/>
    </location>
</feature>
<name>A0ABP7W589_9ACTN</name>
<evidence type="ECO:0000256" key="3">
    <source>
        <dbReference type="ARBA" id="ARBA00022692"/>
    </source>
</evidence>
<feature type="transmembrane region" description="Helical" evidence="7">
    <location>
        <begin position="204"/>
        <end position="225"/>
    </location>
</feature>
<dbReference type="PROSITE" id="PS51257">
    <property type="entry name" value="PROKAR_LIPOPROTEIN"/>
    <property type="match status" value="1"/>
</dbReference>
<dbReference type="Gene3D" id="1.20.1250.20">
    <property type="entry name" value="MFS general substrate transporter like domains"/>
    <property type="match status" value="1"/>
</dbReference>
<dbReference type="PANTHER" id="PTHR23511:SF34">
    <property type="entry name" value="SYNAPTIC VESICLE GLYCOPROTEIN 2"/>
    <property type="match status" value="1"/>
</dbReference>
<evidence type="ECO:0000259" key="8">
    <source>
        <dbReference type="PROSITE" id="PS50850"/>
    </source>
</evidence>
<evidence type="ECO:0000313" key="9">
    <source>
        <dbReference type="EMBL" id="GAA4081419.1"/>
    </source>
</evidence>
<evidence type="ECO:0000256" key="1">
    <source>
        <dbReference type="ARBA" id="ARBA00004651"/>
    </source>
</evidence>